<name>A0A1E7ZEL5_9ALTE</name>
<protein>
    <recommendedName>
        <fullName evidence="5">HTH lysR-type domain-containing protein</fullName>
    </recommendedName>
</protein>
<dbReference type="PANTHER" id="PTHR30118">
    <property type="entry name" value="HTH-TYPE TRANSCRIPTIONAL REGULATOR LEUO-RELATED"/>
    <property type="match status" value="1"/>
</dbReference>
<dbReference type="Proteomes" id="UP000175691">
    <property type="component" value="Unassembled WGS sequence"/>
</dbReference>
<keyword evidence="4" id="KW-0804">Transcription</keyword>
<dbReference type="Pfam" id="PF00126">
    <property type="entry name" value="HTH_1"/>
    <property type="match status" value="1"/>
</dbReference>
<gene>
    <name evidence="6" type="ORF">BFC18_05775</name>
</gene>
<evidence type="ECO:0000256" key="4">
    <source>
        <dbReference type="ARBA" id="ARBA00023163"/>
    </source>
</evidence>
<keyword evidence="7" id="KW-1185">Reference proteome</keyword>
<dbReference type="STRING" id="1656094.BFC18_05775"/>
<feature type="domain" description="HTH lysR-type" evidence="5">
    <location>
        <begin position="7"/>
        <end position="64"/>
    </location>
</feature>
<dbReference type="EMBL" id="MDHN01000009">
    <property type="protein sequence ID" value="OFC71946.1"/>
    <property type="molecule type" value="Genomic_DNA"/>
</dbReference>
<evidence type="ECO:0000259" key="5">
    <source>
        <dbReference type="PROSITE" id="PS50931"/>
    </source>
</evidence>
<sequence>MANIKNLDLNLLRVFDTLMDEKNVSRAAEKLSVSQPAVSGMLTRLRHSLNDQLFIRSQHGIVPTIRAQALSGPIKKLLRELDAVLEPTVFIPHEAELTLSIAATDYSLNAIVEPFLQALRQQAPKMKVAVRWINEHELFEQMERGTIDFALTTPEAAPDELHSRTLFNETYVCVLRNEHPLLENKSLTLDQFCNVEHAIVSYVGGAFEGTTDTVLRSLGRQRRVVLSVPSFLSLASILKNSDLCAVVPKRIMKNMHDLTTVKLPFEVPGFTKIVAWHERSHDSEAHRWVRELLSATCKEI</sequence>
<dbReference type="RefSeq" id="WP_070123996.1">
    <property type="nucleotide sequence ID" value="NZ_MDHN01000009.1"/>
</dbReference>
<evidence type="ECO:0000313" key="7">
    <source>
        <dbReference type="Proteomes" id="UP000175691"/>
    </source>
</evidence>
<dbReference type="InterPro" id="IPR050389">
    <property type="entry name" value="LysR-type_TF"/>
</dbReference>
<keyword evidence="2" id="KW-0805">Transcription regulation</keyword>
<evidence type="ECO:0000256" key="2">
    <source>
        <dbReference type="ARBA" id="ARBA00023015"/>
    </source>
</evidence>
<dbReference type="GO" id="GO:0003677">
    <property type="term" value="F:DNA binding"/>
    <property type="evidence" value="ECO:0007669"/>
    <property type="project" value="UniProtKB-KW"/>
</dbReference>
<reference evidence="6 7" key="1">
    <citation type="submission" date="2016-08" db="EMBL/GenBank/DDBJ databases">
        <authorList>
            <person name="Seilhamer J.J."/>
        </authorList>
    </citation>
    <scope>NUCLEOTIDE SEQUENCE [LARGE SCALE GENOMIC DNA]</scope>
    <source>
        <strain evidence="6 7">KCTC 42603</strain>
    </source>
</reference>
<dbReference type="InterPro" id="IPR000847">
    <property type="entry name" value="LysR_HTH_N"/>
</dbReference>
<dbReference type="OrthoDB" id="6621790at2"/>
<dbReference type="PROSITE" id="PS50931">
    <property type="entry name" value="HTH_LYSR"/>
    <property type="match status" value="1"/>
</dbReference>
<evidence type="ECO:0000256" key="1">
    <source>
        <dbReference type="ARBA" id="ARBA00009437"/>
    </source>
</evidence>
<dbReference type="InterPro" id="IPR005119">
    <property type="entry name" value="LysR_subst-bd"/>
</dbReference>
<dbReference type="AlphaFoldDB" id="A0A1E7ZEL5"/>
<organism evidence="6 7">
    <name type="scientific">Alteromonas confluentis</name>
    <dbReference type="NCBI Taxonomy" id="1656094"/>
    <lineage>
        <taxon>Bacteria</taxon>
        <taxon>Pseudomonadati</taxon>
        <taxon>Pseudomonadota</taxon>
        <taxon>Gammaproteobacteria</taxon>
        <taxon>Alteromonadales</taxon>
        <taxon>Alteromonadaceae</taxon>
        <taxon>Alteromonas/Salinimonas group</taxon>
        <taxon>Alteromonas</taxon>
    </lineage>
</organism>
<dbReference type="SUPFAM" id="SSF53850">
    <property type="entry name" value="Periplasmic binding protein-like II"/>
    <property type="match status" value="1"/>
</dbReference>
<keyword evidence="3" id="KW-0238">DNA-binding</keyword>
<dbReference type="Pfam" id="PF03466">
    <property type="entry name" value="LysR_substrate"/>
    <property type="match status" value="1"/>
</dbReference>
<comment type="similarity">
    <text evidence="1">Belongs to the LysR transcriptional regulatory family.</text>
</comment>
<dbReference type="PRINTS" id="PR00039">
    <property type="entry name" value="HTHLYSR"/>
</dbReference>
<evidence type="ECO:0000256" key="3">
    <source>
        <dbReference type="ARBA" id="ARBA00023125"/>
    </source>
</evidence>
<dbReference type="PANTHER" id="PTHR30118:SF15">
    <property type="entry name" value="TRANSCRIPTIONAL REGULATORY PROTEIN"/>
    <property type="match status" value="1"/>
</dbReference>
<evidence type="ECO:0000313" key="6">
    <source>
        <dbReference type="EMBL" id="OFC71946.1"/>
    </source>
</evidence>
<comment type="caution">
    <text evidence="6">The sequence shown here is derived from an EMBL/GenBank/DDBJ whole genome shotgun (WGS) entry which is preliminary data.</text>
</comment>
<dbReference type="GO" id="GO:0003700">
    <property type="term" value="F:DNA-binding transcription factor activity"/>
    <property type="evidence" value="ECO:0007669"/>
    <property type="project" value="InterPro"/>
</dbReference>
<proteinExistence type="inferred from homology"/>
<dbReference type="SUPFAM" id="SSF46785">
    <property type="entry name" value="Winged helix' DNA-binding domain"/>
    <property type="match status" value="1"/>
</dbReference>
<dbReference type="InterPro" id="IPR036388">
    <property type="entry name" value="WH-like_DNA-bd_sf"/>
</dbReference>
<accession>A0A1E7ZEL5</accession>
<dbReference type="Gene3D" id="1.10.10.10">
    <property type="entry name" value="Winged helix-like DNA-binding domain superfamily/Winged helix DNA-binding domain"/>
    <property type="match status" value="1"/>
</dbReference>
<dbReference type="Gene3D" id="3.40.190.10">
    <property type="entry name" value="Periplasmic binding protein-like II"/>
    <property type="match status" value="2"/>
</dbReference>
<dbReference type="InterPro" id="IPR036390">
    <property type="entry name" value="WH_DNA-bd_sf"/>
</dbReference>